<evidence type="ECO:0000256" key="10">
    <source>
        <dbReference type="PROSITE-ProRule" id="PRU10060"/>
    </source>
</evidence>
<evidence type="ECO:0000256" key="7">
    <source>
        <dbReference type="ARBA" id="ARBA00023316"/>
    </source>
</evidence>
<comment type="caution">
    <text evidence="13">The sequence shown here is derived from an EMBL/GenBank/DDBJ whole genome shotgun (WGS) entry which is preliminary data.</text>
</comment>
<evidence type="ECO:0000259" key="12">
    <source>
        <dbReference type="Pfam" id="PF00759"/>
    </source>
</evidence>
<evidence type="ECO:0000256" key="4">
    <source>
        <dbReference type="ARBA" id="ARBA00023001"/>
    </source>
</evidence>
<dbReference type="GO" id="GO:0030245">
    <property type="term" value="P:cellulose catabolic process"/>
    <property type="evidence" value="ECO:0007669"/>
    <property type="project" value="UniProtKB-KW"/>
</dbReference>
<evidence type="ECO:0000256" key="9">
    <source>
        <dbReference type="PROSITE-ProRule" id="PRU10059"/>
    </source>
</evidence>
<feature type="domain" description="Glycoside hydrolase family 9" evidence="12">
    <location>
        <begin position="25"/>
        <end position="473"/>
    </location>
</feature>
<dbReference type="PROSITE" id="PS00698">
    <property type="entry name" value="GH9_3"/>
    <property type="match status" value="1"/>
</dbReference>
<sequence>MTSLFFLVFLFSSLLTPNVDASPIYIEALSKSLLFFHGQRSGPLPTDQQFSWRASSGLSDGSSANVDLVGGYYTEGDNVKHNFPMAFTTTMLSWSTLEYGEQMGLELQNARVNIRWATDYLLKCATATPGKLYVGVGDPNADHKCWERPEDMDTPRTVYSVSPSNPGSDVAAETAAALAAASMVFREVDSQYSLLLLATAKNVMQFAIQYRGSYSDSLSSVCPFYCSYSGYKDELMWGAAWLLKATDDSNYKNFIQSLGGGDQTDIFNWDNKYAGAYVLLSQLALVNSDNTFDQYKLEAESFICKILPNTPSSSTSYTPGGLMYNYNLPQSNLQHVTAITFLLTTYAKYMKATQHTFNCGNSVNIVPDNLISLSKQQVDYILGENQAKMSYMVGFGSSFPMRIHHRGSSIPSQPHFNCADGLQFLYSPNPNPNILTGAIVGGPDKNDEYPDKRDDYIHSESTTYINAPFVGLLAYFASGGSA</sequence>
<evidence type="ECO:0000256" key="2">
    <source>
        <dbReference type="ARBA" id="ARBA00007072"/>
    </source>
</evidence>
<dbReference type="InterPro" id="IPR033126">
    <property type="entry name" value="Glyco_hydro_9_Asp/Glu_AS"/>
</dbReference>
<comment type="catalytic activity">
    <reaction evidence="1 11">
        <text>Endohydrolysis of (1-&gt;4)-beta-D-glucosidic linkages in cellulose, lichenin and cereal beta-D-glucans.</text>
        <dbReference type="EC" id="3.2.1.4"/>
    </reaction>
</comment>
<dbReference type="EC" id="3.2.1.4" evidence="11"/>
<feature type="chain" id="PRO_5035962447" description="Endoglucanase" evidence="11">
    <location>
        <begin position="22"/>
        <end position="482"/>
    </location>
</feature>
<keyword evidence="4 11" id="KW-0136">Cellulose degradation</keyword>
<dbReference type="PANTHER" id="PTHR22298">
    <property type="entry name" value="ENDO-1,4-BETA-GLUCANASE"/>
    <property type="match status" value="1"/>
</dbReference>
<dbReference type="InterPro" id="IPR008928">
    <property type="entry name" value="6-hairpin_glycosidase_sf"/>
</dbReference>
<dbReference type="GO" id="GO:0071555">
    <property type="term" value="P:cell wall organization"/>
    <property type="evidence" value="ECO:0007669"/>
    <property type="project" value="UniProtKB-KW"/>
</dbReference>
<feature type="signal peptide" evidence="11">
    <location>
        <begin position="1"/>
        <end position="21"/>
    </location>
</feature>
<accession>A0A8S9KJV6</accession>
<dbReference type="FunFam" id="1.50.10.10:FF:000020">
    <property type="entry name" value="Endoglucanase"/>
    <property type="match status" value="1"/>
</dbReference>
<dbReference type="InterPro" id="IPR018221">
    <property type="entry name" value="Glyco_hydro_9_His_AS"/>
</dbReference>
<evidence type="ECO:0000313" key="14">
    <source>
        <dbReference type="Proteomes" id="UP000712281"/>
    </source>
</evidence>
<keyword evidence="8 9" id="KW-0624">Polysaccharide degradation</keyword>
<dbReference type="Gene3D" id="1.50.10.10">
    <property type="match status" value="1"/>
</dbReference>
<reference evidence="13" key="1">
    <citation type="submission" date="2019-12" db="EMBL/GenBank/DDBJ databases">
        <title>Genome sequencing and annotation of Brassica cretica.</title>
        <authorList>
            <person name="Studholme D.J."/>
            <person name="Sarris P.F."/>
        </authorList>
    </citation>
    <scope>NUCLEOTIDE SEQUENCE</scope>
    <source>
        <strain evidence="13">PFS-001/15</strain>
        <tissue evidence="13">Leaf</tissue>
    </source>
</reference>
<evidence type="ECO:0000313" key="13">
    <source>
        <dbReference type="EMBL" id="KAF2595540.1"/>
    </source>
</evidence>
<comment type="similarity">
    <text evidence="2 9 11">Belongs to the glycosyl hydrolase 9 (cellulase E) family.</text>
</comment>
<dbReference type="Proteomes" id="UP000712281">
    <property type="component" value="Unassembled WGS sequence"/>
</dbReference>
<keyword evidence="5 9" id="KW-0119">Carbohydrate metabolism</keyword>
<name>A0A8S9KJV6_BRACR</name>
<dbReference type="EMBL" id="QGKW02000717">
    <property type="protein sequence ID" value="KAF2595540.1"/>
    <property type="molecule type" value="Genomic_DNA"/>
</dbReference>
<keyword evidence="6 9" id="KW-0326">Glycosidase</keyword>
<keyword evidence="7" id="KW-0961">Cell wall biogenesis/degradation</keyword>
<evidence type="ECO:0000256" key="6">
    <source>
        <dbReference type="ARBA" id="ARBA00023295"/>
    </source>
</evidence>
<evidence type="ECO:0000256" key="3">
    <source>
        <dbReference type="ARBA" id="ARBA00022801"/>
    </source>
</evidence>
<dbReference type="PROSITE" id="PS00592">
    <property type="entry name" value="GH9_2"/>
    <property type="match status" value="1"/>
</dbReference>
<keyword evidence="11" id="KW-0732">Signal</keyword>
<protein>
    <recommendedName>
        <fullName evidence="11">Endoglucanase</fullName>
        <ecNumber evidence="11">3.2.1.4</ecNumber>
    </recommendedName>
</protein>
<dbReference type="GO" id="GO:0008810">
    <property type="term" value="F:cellulase activity"/>
    <property type="evidence" value="ECO:0007669"/>
    <property type="project" value="UniProtKB-EC"/>
</dbReference>
<feature type="active site" evidence="10">
    <location>
        <position position="460"/>
    </location>
</feature>
<dbReference type="Pfam" id="PF00759">
    <property type="entry name" value="Glyco_hydro_9"/>
    <property type="match status" value="1"/>
</dbReference>
<dbReference type="InterPro" id="IPR001701">
    <property type="entry name" value="Glyco_hydro_9"/>
</dbReference>
<proteinExistence type="inferred from homology"/>
<organism evidence="13 14">
    <name type="scientific">Brassica cretica</name>
    <name type="common">Mustard</name>
    <dbReference type="NCBI Taxonomy" id="69181"/>
    <lineage>
        <taxon>Eukaryota</taxon>
        <taxon>Viridiplantae</taxon>
        <taxon>Streptophyta</taxon>
        <taxon>Embryophyta</taxon>
        <taxon>Tracheophyta</taxon>
        <taxon>Spermatophyta</taxon>
        <taxon>Magnoliopsida</taxon>
        <taxon>eudicotyledons</taxon>
        <taxon>Gunneridae</taxon>
        <taxon>Pentapetalae</taxon>
        <taxon>rosids</taxon>
        <taxon>malvids</taxon>
        <taxon>Brassicales</taxon>
        <taxon>Brassicaceae</taxon>
        <taxon>Brassiceae</taxon>
        <taxon>Brassica</taxon>
    </lineage>
</organism>
<feature type="active site" evidence="9">
    <location>
        <position position="404"/>
    </location>
</feature>
<evidence type="ECO:0000256" key="11">
    <source>
        <dbReference type="RuleBase" id="RU361166"/>
    </source>
</evidence>
<keyword evidence="3 9" id="KW-0378">Hydrolase</keyword>
<evidence type="ECO:0000256" key="1">
    <source>
        <dbReference type="ARBA" id="ARBA00000966"/>
    </source>
</evidence>
<dbReference type="InterPro" id="IPR012341">
    <property type="entry name" value="6hp_glycosidase-like_sf"/>
</dbReference>
<gene>
    <name evidence="13" type="ORF">F2Q68_00008812</name>
</gene>
<feature type="active site" evidence="10">
    <location>
        <position position="451"/>
    </location>
</feature>
<dbReference type="SUPFAM" id="SSF48208">
    <property type="entry name" value="Six-hairpin glycosidases"/>
    <property type="match status" value="1"/>
</dbReference>
<evidence type="ECO:0000256" key="5">
    <source>
        <dbReference type="ARBA" id="ARBA00023277"/>
    </source>
</evidence>
<dbReference type="AlphaFoldDB" id="A0A8S9KJV6"/>
<evidence type="ECO:0000256" key="8">
    <source>
        <dbReference type="ARBA" id="ARBA00023326"/>
    </source>
</evidence>